<evidence type="ECO:0000313" key="1">
    <source>
        <dbReference type="EMBL" id="AYV83970.1"/>
    </source>
</evidence>
<proteinExistence type="predicted"/>
<protein>
    <submittedName>
        <fullName evidence="1">Uncharacterized protein</fullName>
    </submittedName>
</protein>
<gene>
    <name evidence="1" type="ORF">Hyperionvirus15_8</name>
</gene>
<sequence>MKMYNVAVFGGAGVGKKTFCRLFELKGNSKMKFEVYNDFREILVNLVSFDSVVNLLDEKMVYDRVGLKEVVDAIGVNEKEYGVGTNLMLCVNKCDKLDYDFSEKDESFVLNDGGGDLYAGLDEFVGELAKERVSGHCIFGREAFVLEAVRWDKIKGMDGKDLDFYGELDQGRNSWRKKNESGKQLFLNSLKKRVMDPKYRASREVTTYFDIVEMLEAREKEFGGSNVKGRMRYVEKRIDGVKDLREFVEDDGMFSIVKVLVERYCKDRKLLGGVYERKLSVLLEGVMPLGEITFGNIGGYEEVVQSYGKYDRWNKLLGVEKCQYYVAISTRICEIYLENLSDLGIPIGERIDKLLMLTKKHSYKVGSEAILGVISGRELEEVYIRDAGNVVNMVQKLVAEKLISGRNAVELLSKLMIRKIKYYQCGIYEDVDSILNGLCYCYGLSYIVDKFEVFDAELHLKMKVLLDNVKINLSLALGRSFVVDDAFFEGYEKRIYAEKYLLTLLREFPVMARGNGKFDEIEVDSSSGEESLDLISRDSDEVSVRPAIREIDVLGLSL</sequence>
<reference evidence="1" key="1">
    <citation type="submission" date="2018-10" db="EMBL/GenBank/DDBJ databases">
        <title>Hidden diversity of soil giant viruses.</title>
        <authorList>
            <person name="Schulz F."/>
            <person name="Alteio L."/>
            <person name="Goudeau D."/>
            <person name="Ryan E.M."/>
            <person name="Malmstrom R.R."/>
            <person name="Blanchard J."/>
            <person name="Woyke T."/>
        </authorList>
    </citation>
    <scope>NUCLEOTIDE SEQUENCE</scope>
    <source>
        <strain evidence="1">HYV1</strain>
    </source>
</reference>
<accession>A0A3G5A9N4</accession>
<dbReference type="EMBL" id="MK072397">
    <property type="protein sequence ID" value="AYV83970.1"/>
    <property type="molecule type" value="Genomic_DNA"/>
</dbReference>
<organism evidence="1">
    <name type="scientific">Hyperionvirus sp</name>
    <dbReference type="NCBI Taxonomy" id="2487770"/>
    <lineage>
        <taxon>Viruses</taxon>
        <taxon>Varidnaviria</taxon>
        <taxon>Bamfordvirae</taxon>
        <taxon>Nucleocytoviricota</taxon>
        <taxon>Megaviricetes</taxon>
        <taxon>Imitervirales</taxon>
        <taxon>Mimiviridae</taxon>
        <taxon>Klosneuvirinae</taxon>
    </lineage>
</organism>
<name>A0A3G5A9N4_9VIRU</name>